<dbReference type="PANTHER" id="PTHR43677">
    <property type="entry name" value="SHORT-CHAIN DEHYDROGENASE/REDUCTASE"/>
    <property type="match status" value="1"/>
</dbReference>
<evidence type="ECO:0000259" key="1">
    <source>
        <dbReference type="SMART" id="SM00829"/>
    </source>
</evidence>
<dbReference type="SUPFAM" id="SSF51735">
    <property type="entry name" value="NAD(P)-binding Rossmann-fold domains"/>
    <property type="match status" value="1"/>
</dbReference>
<dbReference type="InterPro" id="IPR013154">
    <property type="entry name" value="ADH-like_N"/>
</dbReference>
<protein>
    <submittedName>
        <fullName evidence="2">Alcohol dehydrogenase</fullName>
    </submittedName>
</protein>
<dbReference type="NCBIfam" id="TIGR02823">
    <property type="entry name" value="oxido_YhdH"/>
    <property type="match status" value="1"/>
</dbReference>
<organism evidence="2 3">
    <name type="scientific">Candidatus Accumulibacter phosphatis</name>
    <dbReference type="NCBI Taxonomy" id="327160"/>
    <lineage>
        <taxon>Bacteria</taxon>
        <taxon>Pseudomonadati</taxon>
        <taxon>Pseudomonadota</taxon>
        <taxon>Betaproteobacteria</taxon>
        <taxon>Candidatus Accumulibacter</taxon>
    </lineage>
</organism>
<dbReference type="GO" id="GO:0043957">
    <property type="term" value="F:acryloyl-CoA reductase (NADPH) activity"/>
    <property type="evidence" value="ECO:0007669"/>
    <property type="project" value="TreeGrafter"/>
</dbReference>
<keyword evidence="3" id="KW-1185">Reference proteome</keyword>
<dbReference type="InterPro" id="IPR013149">
    <property type="entry name" value="ADH-like_C"/>
</dbReference>
<dbReference type="CDD" id="cd08288">
    <property type="entry name" value="MDR_yhdh"/>
    <property type="match status" value="1"/>
</dbReference>
<evidence type="ECO:0000313" key="2">
    <source>
        <dbReference type="EMBL" id="TMQ78831.1"/>
    </source>
</evidence>
<dbReference type="Gene3D" id="3.90.180.10">
    <property type="entry name" value="Medium-chain alcohol dehydrogenases, catalytic domain"/>
    <property type="match status" value="1"/>
</dbReference>
<evidence type="ECO:0000313" key="3">
    <source>
        <dbReference type="Proteomes" id="UP000306324"/>
    </source>
</evidence>
<dbReference type="Gene3D" id="3.40.50.720">
    <property type="entry name" value="NAD(P)-binding Rossmann-like Domain"/>
    <property type="match status" value="1"/>
</dbReference>
<feature type="domain" description="Enoyl reductase (ER)" evidence="1">
    <location>
        <begin position="52"/>
        <end position="366"/>
    </location>
</feature>
<dbReference type="InterPro" id="IPR036291">
    <property type="entry name" value="NAD(P)-bd_dom_sf"/>
</dbReference>
<accession>A0A5S4ETI4</accession>
<dbReference type="SUPFAM" id="SSF50129">
    <property type="entry name" value="GroES-like"/>
    <property type="match status" value="1"/>
</dbReference>
<dbReference type="SMART" id="SM00829">
    <property type="entry name" value="PKS_ER"/>
    <property type="match status" value="1"/>
</dbReference>
<dbReference type="InterPro" id="IPR051397">
    <property type="entry name" value="Zn-ADH-like_protein"/>
</dbReference>
<reference evidence="2 3" key="1">
    <citation type="submission" date="2019-04" db="EMBL/GenBank/DDBJ databases">
        <title>A novel phosphate-accumulating bacterium identified in bioreactor for phosphate removal from wastewater.</title>
        <authorList>
            <person name="Kotlyarov R.Y."/>
            <person name="Beletsky A.V."/>
            <person name="Kallistova A.Y."/>
            <person name="Dorofeev A.G."/>
            <person name="Nikolaev Y.Y."/>
            <person name="Pimenov N.V."/>
            <person name="Ravin N.V."/>
            <person name="Mardanov A.V."/>
        </authorList>
    </citation>
    <scope>NUCLEOTIDE SEQUENCE [LARGE SCALE GENOMIC DNA]</scope>
    <source>
        <strain evidence="2 3">Bin19</strain>
    </source>
</reference>
<sequence length="370" mass="39243">MRVVHQWRINFDISCSKPLLARHFLLLCRGTAQFNSTTKERITMFKGILITRDNATYQAEVQQIDDAVLPSGDVTVRVEWSTLNYKDALAITGKAPVVRRFPMVPGIDFAGTVTTSSNPAWPVGERVLLNGWGVGETHCGGLAELARVQGEWLVALPGSFTARQAMAIGTAGYTAMLCVLALEKHGVRPEDGEILVTGANGGVGSVAIALLAKLGYQVTASTGRSSEAAHLKGLGAAAVIDRQELATPGKPIGKEHWAGVIDTVGSHTLVNACATTRYHGAVAACGLAGGMDFPATVAPFILRGVTLYGIDSVMAPLAVRKEAWARLGKDLEIARLDAITREIGLSEAIAVARELLDGKVRGRVVVDVSR</sequence>
<gene>
    <name evidence="2" type="ORF">ACCUM_0700</name>
</gene>
<dbReference type="InterPro" id="IPR011032">
    <property type="entry name" value="GroES-like_sf"/>
</dbReference>
<dbReference type="PANTHER" id="PTHR43677:SF1">
    <property type="entry name" value="ACRYLYL-COA REDUCTASE ACUI-RELATED"/>
    <property type="match status" value="1"/>
</dbReference>
<dbReference type="AlphaFoldDB" id="A0A5S4ETI4"/>
<proteinExistence type="predicted"/>
<name>A0A5S4ETI4_9PROT</name>
<dbReference type="InterPro" id="IPR020843">
    <property type="entry name" value="ER"/>
</dbReference>
<dbReference type="InterPro" id="IPR014188">
    <property type="entry name" value="Acrylyl-CoA_reductase_AcuI"/>
</dbReference>
<dbReference type="Pfam" id="PF00107">
    <property type="entry name" value="ADH_zinc_N"/>
    <property type="match status" value="1"/>
</dbReference>
<dbReference type="Proteomes" id="UP000306324">
    <property type="component" value="Unassembled WGS sequence"/>
</dbReference>
<dbReference type="Pfam" id="PF08240">
    <property type="entry name" value="ADH_N"/>
    <property type="match status" value="1"/>
</dbReference>
<comment type="caution">
    <text evidence="2">The sequence shown here is derived from an EMBL/GenBank/DDBJ whole genome shotgun (WGS) entry which is preliminary data.</text>
</comment>
<dbReference type="EMBL" id="SWAD01000002">
    <property type="protein sequence ID" value="TMQ78831.1"/>
    <property type="molecule type" value="Genomic_DNA"/>
</dbReference>